<dbReference type="PANTHER" id="PTHR46696">
    <property type="entry name" value="P450, PUTATIVE (EUROFUNG)-RELATED"/>
    <property type="match status" value="1"/>
</dbReference>
<proteinExistence type="inferred from homology"/>
<protein>
    <submittedName>
        <fullName evidence="4">Cytochrome P450</fullName>
    </submittedName>
</protein>
<evidence type="ECO:0000256" key="3">
    <source>
        <dbReference type="SAM" id="MobiDB-lite"/>
    </source>
</evidence>
<keyword evidence="2" id="KW-0503">Monooxygenase</keyword>
<feature type="compositionally biased region" description="Basic and acidic residues" evidence="3">
    <location>
        <begin position="383"/>
        <end position="399"/>
    </location>
</feature>
<evidence type="ECO:0000256" key="2">
    <source>
        <dbReference type="RuleBase" id="RU000461"/>
    </source>
</evidence>
<name>A0ABS6URY9_9PSEU</name>
<accession>A0ABS6URY9</accession>
<keyword evidence="2" id="KW-0479">Metal-binding</keyword>
<keyword evidence="2" id="KW-0349">Heme</keyword>
<evidence type="ECO:0000313" key="5">
    <source>
        <dbReference type="Proteomes" id="UP000694287"/>
    </source>
</evidence>
<sequence>MQTITLDGYAEVREAYRQHDLEQALYDAGGVVMADSLLVLHGGEHRRRRRVENRLFRRGTFRYWEHTFLRDVVRDTLAPFRAAGRADLLEIGYRTVMNLTAMVAGIDQPTGGPEETAELYRLARKFSEGATMVHTTRDPDVVRAEVQAALDDFDRIFLQPSVVRRRALLERFGAGEIGEDDLPRDVLTALLRNWDELGIDEDVLRRECAFYLQAGSHSTANAFTHAADDWFAWAARDPLAADRARYDPALLQRCVHETLRLHPASPVAQRRALAPVTLRGGTEIPEGSFVVLDIAAANRDARVFDRPGEYDPLREVPADVPRWGHAFGGGMHACIGTELAGGVPSPERAAAEQGTPEQADPDQVLGTVTLMLDALLTAGGRPDPQDPPRLDPHSAREHFASYPVLFTAP</sequence>
<dbReference type="InterPro" id="IPR001128">
    <property type="entry name" value="Cyt_P450"/>
</dbReference>
<feature type="region of interest" description="Disordered" evidence="3">
    <location>
        <begin position="342"/>
        <end position="361"/>
    </location>
</feature>
<keyword evidence="2" id="KW-0560">Oxidoreductase</keyword>
<evidence type="ECO:0000256" key="1">
    <source>
        <dbReference type="ARBA" id="ARBA00010617"/>
    </source>
</evidence>
<reference evidence="4 5" key="1">
    <citation type="submission" date="2020-11" db="EMBL/GenBank/DDBJ databases">
        <title>Pseudonocardia abyssalis sp. nov. and Pseudonocardia oceani sp. nov., description and phylogenomic analysis of two novel actinomycetes isolated from the deep Southern Ocean.</title>
        <authorList>
            <person name="Parra J."/>
        </authorList>
    </citation>
    <scope>NUCLEOTIDE SEQUENCE [LARGE SCALE GENOMIC DNA]</scope>
    <source>
        <strain evidence="4 5">KRD-168</strain>
    </source>
</reference>
<keyword evidence="2" id="KW-0408">Iron</keyword>
<dbReference type="PANTHER" id="PTHR46696:SF1">
    <property type="entry name" value="CYTOCHROME P450 YJIB-RELATED"/>
    <property type="match status" value="1"/>
</dbReference>
<dbReference type="InterPro" id="IPR017972">
    <property type="entry name" value="Cyt_P450_CS"/>
</dbReference>
<dbReference type="CDD" id="cd00302">
    <property type="entry name" value="cytochrome_P450"/>
    <property type="match status" value="1"/>
</dbReference>
<comment type="caution">
    <text evidence="4">The sequence shown here is derived from an EMBL/GenBank/DDBJ whole genome shotgun (WGS) entry which is preliminary data.</text>
</comment>
<dbReference type="Proteomes" id="UP000694287">
    <property type="component" value="Unassembled WGS sequence"/>
</dbReference>
<dbReference type="Pfam" id="PF00067">
    <property type="entry name" value="p450"/>
    <property type="match status" value="1"/>
</dbReference>
<feature type="region of interest" description="Disordered" evidence="3">
    <location>
        <begin position="377"/>
        <end position="400"/>
    </location>
</feature>
<evidence type="ECO:0000313" key="4">
    <source>
        <dbReference type="EMBL" id="MBW0134711.1"/>
    </source>
</evidence>
<gene>
    <name evidence="4" type="ORF">I4I81_10630</name>
</gene>
<dbReference type="PROSITE" id="PS00086">
    <property type="entry name" value="CYTOCHROME_P450"/>
    <property type="match status" value="1"/>
</dbReference>
<keyword evidence="5" id="KW-1185">Reference proteome</keyword>
<organism evidence="4 5">
    <name type="scientific">Pseudonocardia abyssalis</name>
    <dbReference type="NCBI Taxonomy" id="2792008"/>
    <lineage>
        <taxon>Bacteria</taxon>
        <taxon>Bacillati</taxon>
        <taxon>Actinomycetota</taxon>
        <taxon>Actinomycetes</taxon>
        <taxon>Pseudonocardiales</taxon>
        <taxon>Pseudonocardiaceae</taxon>
        <taxon>Pseudonocardia</taxon>
    </lineage>
</organism>
<dbReference type="RefSeq" id="WP_218602030.1">
    <property type="nucleotide sequence ID" value="NZ_JADQDJ010000044.1"/>
</dbReference>
<dbReference type="EMBL" id="JADQDK010000001">
    <property type="protein sequence ID" value="MBW0134711.1"/>
    <property type="molecule type" value="Genomic_DNA"/>
</dbReference>
<comment type="similarity">
    <text evidence="1 2">Belongs to the cytochrome P450 family.</text>
</comment>